<dbReference type="PANTHER" id="PTHR45743:SF2">
    <property type="entry name" value="POTASSIUM CHANNEL AKT1"/>
    <property type="match status" value="1"/>
</dbReference>
<dbReference type="SMART" id="SM00100">
    <property type="entry name" value="cNMP"/>
    <property type="match status" value="1"/>
</dbReference>
<dbReference type="InterPro" id="IPR014710">
    <property type="entry name" value="RmlC-like_jellyroll"/>
</dbReference>
<reference evidence="2" key="1">
    <citation type="submission" date="2020-07" db="EMBL/GenBank/DDBJ databases">
        <title>Severe corrosion of carbon steel in oil field produced water can be linked to methanogenic archaea containing a special type of NiFe hydrogenase.</title>
        <authorList>
            <person name="Lahme S."/>
            <person name="Mand J."/>
            <person name="Longwell J."/>
            <person name="Smith R."/>
            <person name="Enning D."/>
        </authorList>
    </citation>
    <scope>NUCLEOTIDE SEQUENCE</scope>
    <source>
        <strain evidence="2">MIC098Bin6</strain>
    </source>
</reference>
<dbReference type="InterPro" id="IPR045319">
    <property type="entry name" value="KAT/AKT"/>
</dbReference>
<dbReference type="PROSITE" id="PS50042">
    <property type="entry name" value="CNMP_BINDING_3"/>
    <property type="match status" value="1"/>
</dbReference>
<feature type="domain" description="Cyclic nucleotide-binding" evidence="1">
    <location>
        <begin position="13"/>
        <end position="134"/>
    </location>
</feature>
<dbReference type="Pfam" id="PF00027">
    <property type="entry name" value="cNMP_binding"/>
    <property type="match status" value="1"/>
</dbReference>
<evidence type="ECO:0000313" key="2">
    <source>
        <dbReference type="EMBL" id="MBG0779154.1"/>
    </source>
</evidence>
<accession>A0A931CWP2</accession>
<dbReference type="SUPFAM" id="SSF51206">
    <property type="entry name" value="cAMP-binding domain-like"/>
    <property type="match status" value="1"/>
</dbReference>
<protein>
    <submittedName>
        <fullName evidence="2">Cyclic nucleotide-binding domain-containing protein</fullName>
    </submittedName>
</protein>
<dbReference type="CDD" id="cd00038">
    <property type="entry name" value="CAP_ED"/>
    <property type="match status" value="1"/>
</dbReference>
<dbReference type="Proteomes" id="UP000706172">
    <property type="component" value="Unassembled WGS sequence"/>
</dbReference>
<evidence type="ECO:0000313" key="3">
    <source>
        <dbReference type="Proteomes" id="UP000706172"/>
    </source>
</evidence>
<gene>
    <name evidence="2" type="ORF">H0S81_04430</name>
</gene>
<dbReference type="GO" id="GO:0005249">
    <property type="term" value="F:voltage-gated potassium channel activity"/>
    <property type="evidence" value="ECO:0007669"/>
    <property type="project" value="InterPro"/>
</dbReference>
<name>A0A931CWP2_9BACT</name>
<proteinExistence type="predicted"/>
<dbReference type="PANTHER" id="PTHR45743">
    <property type="entry name" value="POTASSIUM CHANNEL AKT1"/>
    <property type="match status" value="1"/>
</dbReference>
<dbReference type="EMBL" id="JACCQK010000222">
    <property type="protein sequence ID" value="MBG0779154.1"/>
    <property type="molecule type" value="Genomic_DNA"/>
</dbReference>
<feature type="non-terminal residue" evidence="2">
    <location>
        <position position="164"/>
    </location>
</feature>
<comment type="caution">
    <text evidence="2">The sequence shown here is derived from an EMBL/GenBank/DDBJ whole genome shotgun (WGS) entry which is preliminary data.</text>
</comment>
<dbReference type="AlphaFoldDB" id="A0A931CWP2"/>
<dbReference type="Gene3D" id="2.60.120.10">
    <property type="entry name" value="Jelly Rolls"/>
    <property type="match status" value="1"/>
</dbReference>
<dbReference type="InterPro" id="IPR018490">
    <property type="entry name" value="cNMP-bd_dom_sf"/>
</dbReference>
<evidence type="ECO:0000259" key="1">
    <source>
        <dbReference type="PROSITE" id="PS50042"/>
    </source>
</evidence>
<organism evidence="2 3">
    <name type="scientific">Desulfotignum balticum</name>
    <dbReference type="NCBI Taxonomy" id="115781"/>
    <lineage>
        <taxon>Bacteria</taxon>
        <taxon>Pseudomonadati</taxon>
        <taxon>Thermodesulfobacteriota</taxon>
        <taxon>Desulfobacteria</taxon>
        <taxon>Desulfobacterales</taxon>
        <taxon>Desulfobacteraceae</taxon>
        <taxon>Desulfotignum</taxon>
    </lineage>
</organism>
<dbReference type="InterPro" id="IPR000595">
    <property type="entry name" value="cNMP-bd_dom"/>
</dbReference>
<sequence>MEYDIAMIQQTLVFKGLSTFEIKQIFDGCAFVQEFSPKEKIIEEGRVNDDLFFLPKGTVQVELELSPVQEQQLRTLTGPIVLGEISFLDKSPRSATIRPVENVSIYVISGRALDDLLGEMPHTGHKIKHNIALSIAGTLRRMNELLSIEMNRNQQLSRKATAMG</sequence>